<protein>
    <submittedName>
        <fullName evidence="2">Uncharacterized protein</fullName>
    </submittedName>
</protein>
<accession>A0A383CFR4</accession>
<name>A0A383CFR4_9ZZZZ</name>
<evidence type="ECO:0000256" key="1">
    <source>
        <dbReference type="SAM" id="Phobius"/>
    </source>
</evidence>
<evidence type="ECO:0000313" key="2">
    <source>
        <dbReference type="EMBL" id="SVE30408.1"/>
    </source>
</evidence>
<feature type="transmembrane region" description="Helical" evidence="1">
    <location>
        <begin position="32"/>
        <end position="54"/>
    </location>
</feature>
<dbReference type="AlphaFoldDB" id="A0A383CFR4"/>
<keyword evidence="1" id="KW-0812">Transmembrane</keyword>
<reference evidence="2" key="1">
    <citation type="submission" date="2018-05" db="EMBL/GenBank/DDBJ databases">
        <authorList>
            <person name="Lanie J.A."/>
            <person name="Ng W.-L."/>
            <person name="Kazmierczak K.M."/>
            <person name="Andrzejewski T.M."/>
            <person name="Davidsen T.M."/>
            <person name="Wayne K.J."/>
            <person name="Tettelin H."/>
            <person name="Glass J.I."/>
            <person name="Rusch D."/>
            <person name="Podicherti R."/>
            <person name="Tsui H.-C.T."/>
            <person name="Winkler M.E."/>
        </authorList>
    </citation>
    <scope>NUCLEOTIDE SEQUENCE</scope>
</reference>
<dbReference type="EMBL" id="UINC01208048">
    <property type="protein sequence ID" value="SVE30408.1"/>
    <property type="molecule type" value="Genomic_DNA"/>
</dbReference>
<gene>
    <name evidence="2" type="ORF">METZ01_LOCUS483262</name>
</gene>
<keyword evidence="1" id="KW-1133">Transmembrane helix</keyword>
<keyword evidence="1" id="KW-0472">Membrane</keyword>
<sequence length="58" mass="6601">MALLTYLMPSSQDFFSGFPHEKNVVMALDKVQPVPCVFLVVIFLFLKTFISFLLTKTS</sequence>
<proteinExistence type="predicted"/>
<organism evidence="2">
    <name type="scientific">marine metagenome</name>
    <dbReference type="NCBI Taxonomy" id="408172"/>
    <lineage>
        <taxon>unclassified sequences</taxon>
        <taxon>metagenomes</taxon>
        <taxon>ecological metagenomes</taxon>
    </lineage>
</organism>